<keyword evidence="11" id="KW-1278">Translocase</keyword>
<evidence type="ECO:0000256" key="15">
    <source>
        <dbReference type="ARBA" id="ARBA00023136"/>
    </source>
</evidence>
<evidence type="ECO:0000256" key="14">
    <source>
        <dbReference type="ARBA" id="ARBA00023128"/>
    </source>
</evidence>
<evidence type="ECO:0000256" key="11">
    <source>
        <dbReference type="ARBA" id="ARBA00022967"/>
    </source>
</evidence>
<keyword evidence="5" id="KW-0479">Metal-binding</keyword>
<dbReference type="InterPro" id="IPR039421">
    <property type="entry name" value="Type_1_exporter"/>
</dbReference>
<feature type="domain" description="ABC transporter" evidence="24">
    <location>
        <begin position="929"/>
        <end position="1169"/>
    </location>
</feature>
<comment type="subcellular location">
    <subcellularLocation>
        <location evidence="1">Mitochondrion inner membrane</location>
        <topology evidence="1">Multi-pass membrane protein</topology>
    </subcellularLocation>
</comment>
<dbReference type="InterPro" id="IPR040772">
    <property type="entry name" value="C19orf47_SAM"/>
</dbReference>
<evidence type="ECO:0000313" key="26">
    <source>
        <dbReference type="EMBL" id="CAD7571087.1"/>
    </source>
</evidence>
<dbReference type="Pfam" id="PF00005">
    <property type="entry name" value="ABC_tran"/>
    <property type="match status" value="1"/>
</dbReference>
<dbReference type="GO" id="GO:0005524">
    <property type="term" value="F:ATP binding"/>
    <property type="evidence" value="ECO:0007669"/>
    <property type="project" value="UniProtKB-KW"/>
</dbReference>
<dbReference type="CDD" id="cd18573">
    <property type="entry name" value="ABC_6TM_ABCB10_like"/>
    <property type="match status" value="1"/>
</dbReference>
<dbReference type="SUPFAM" id="SSF47769">
    <property type="entry name" value="SAM/Pointed domain"/>
    <property type="match status" value="1"/>
</dbReference>
<evidence type="ECO:0000256" key="3">
    <source>
        <dbReference type="ARBA" id="ARBA00022448"/>
    </source>
</evidence>
<dbReference type="Gene3D" id="1.10.150.50">
    <property type="entry name" value="Transcription Factor, Ets-1"/>
    <property type="match status" value="1"/>
</dbReference>
<evidence type="ECO:0000256" key="13">
    <source>
        <dbReference type="ARBA" id="ARBA00022990"/>
    </source>
</evidence>
<evidence type="ECO:0000256" key="22">
    <source>
        <dbReference type="SAM" id="Phobius"/>
    </source>
</evidence>
<evidence type="ECO:0000256" key="16">
    <source>
        <dbReference type="ARBA" id="ARBA00052250"/>
    </source>
</evidence>
<dbReference type="Pfam" id="PF18017">
    <property type="entry name" value="SAM_4"/>
    <property type="match status" value="1"/>
</dbReference>
<feature type="domain" description="ABC transmembrane type-1" evidence="25">
    <location>
        <begin position="611"/>
        <end position="895"/>
    </location>
</feature>
<evidence type="ECO:0000256" key="8">
    <source>
        <dbReference type="ARBA" id="ARBA00022840"/>
    </source>
</evidence>
<dbReference type="InterPro" id="IPR027417">
    <property type="entry name" value="P-loop_NTPase"/>
</dbReference>
<reference evidence="26" key="1">
    <citation type="submission" date="2020-11" db="EMBL/GenBank/DDBJ databases">
        <authorList>
            <person name="Tran Van P."/>
        </authorList>
    </citation>
    <scope>NUCLEOTIDE SEQUENCE</scope>
</reference>
<dbReference type="SMART" id="SM00382">
    <property type="entry name" value="AAA"/>
    <property type="match status" value="1"/>
</dbReference>
<dbReference type="GO" id="GO:0046872">
    <property type="term" value="F:metal ion binding"/>
    <property type="evidence" value="ECO:0007669"/>
    <property type="project" value="UniProtKB-KW"/>
</dbReference>
<dbReference type="FunFam" id="1.20.1560.10:FF:000048">
    <property type="entry name" value="ATP-binding cassette sub-family B member 10, mitochondrial"/>
    <property type="match status" value="1"/>
</dbReference>
<dbReference type="GO" id="GO:0016887">
    <property type="term" value="F:ATP hydrolysis activity"/>
    <property type="evidence" value="ECO:0007669"/>
    <property type="project" value="InterPro"/>
</dbReference>
<evidence type="ECO:0000256" key="5">
    <source>
        <dbReference type="ARBA" id="ARBA00022723"/>
    </source>
</evidence>
<dbReference type="GO" id="GO:0015421">
    <property type="term" value="F:ABC-type oligopeptide transporter activity"/>
    <property type="evidence" value="ECO:0007669"/>
    <property type="project" value="TreeGrafter"/>
</dbReference>
<protein>
    <recommendedName>
        <fullName evidence="18">ATP-binding cassette sub-family B member 10, mitochondrial</fullName>
    </recommendedName>
    <alternativeName>
        <fullName evidence="19">ABC-mitochondrial erythroid protein</fullName>
    </alternativeName>
    <alternativeName>
        <fullName evidence="20">ATP-binding cassette transporter 10</fullName>
    </alternativeName>
</protein>
<evidence type="ECO:0000256" key="1">
    <source>
        <dbReference type="ARBA" id="ARBA00004448"/>
    </source>
</evidence>
<evidence type="ECO:0000256" key="18">
    <source>
        <dbReference type="ARBA" id="ARBA00072683"/>
    </source>
</evidence>
<evidence type="ECO:0000256" key="17">
    <source>
        <dbReference type="ARBA" id="ARBA00055589"/>
    </source>
</evidence>
<evidence type="ECO:0000256" key="2">
    <source>
        <dbReference type="ARBA" id="ARBA00005580"/>
    </source>
</evidence>
<keyword evidence="4 22" id="KW-0812">Transmembrane</keyword>
<evidence type="ECO:0000256" key="21">
    <source>
        <dbReference type="SAM" id="MobiDB-lite"/>
    </source>
</evidence>
<feature type="transmembrane region" description="Helical" evidence="22">
    <location>
        <begin position="612"/>
        <end position="634"/>
    </location>
</feature>
<keyword evidence="3" id="KW-0813">Transport</keyword>
<dbReference type="InterPro" id="IPR036640">
    <property type="entry name" value="ABC1_TM_sf"/>
</dbReference>
<dbReference type="GO" id="GO:0042802">
    <property type="term" value="F:identical protein binding"/>
    <property type="evidence" value="ECO:0007669"/>
    <property type="project" value="UniProtKB-ARBA"/>
</dbReference>
<evidence type="ECO:0000256" key="6">
    <source>
        <dbReference type="ARBA" id="ARBA00022741"/>
    </source>
</evidence>
<feature type="transmembrane region" description="Helical" evidence="22">
    <location>
        <begin position="866"/>
        <end position="890"/>
    </location>
</feature>
<evidence type="ECO:0000256" key="10">
    <source>
        <dbReference type="ARBA" id="ARBA00022946"/>
    </source>
</evidence>
<evidence type="ECO:0000256" key="4">
    <source>
        <dbReference type="ARBA" id="ARBA00022692"/>
    </source>
</evidence>
<evidence type="ECO:0000256" key="7">
    <source>
        <dbReference type="ARBA" id="ARBA00022792"/>
    </source>
</evidence>
<accession>A0A7R9J2W5</accession>
<dbReference type="CDD" id="cd09531">
    <property type="entry name" value="SAM_CS047"/>
    <property type="match status" value="1"/>
</dbReference>
<dbReference type="GO" id="GO:0090374">
    <property type="term" value="P:oligopeptide export from mitochondrion"/>
    <property type="evidence" value="ECO:0007669"/>
    <property type="project" value="TreeGrafter"/>
</dbReference>
<evidence type="ECO:0000259" key="24">
    <source>
        <dbReference type="PROSITE" id="PS50893"/>
    </source>
</evidence>
<evidence type="ECO:0000256" key="20">
    <source>
        <dbReference type="ARBA" id="ARBA00083334"/>
    </source>
</evidence>
<keyword evidence="14" id="KW-0496">Mitochondrion</keyword>
<name>A0A7R9J2W5_TIMCA</name>
<dbReference type="InterPro" id="IPR011527">
    <property type="entry name" value="ABC1_TM_dom"/>
</dbReference>
<keyword evidence="13" id="KW-0007">Acetylation</keyword>
<feature type="transmembrane region" description="Helical" evidence="22">
    <location>
        <begin position="835"/>
        <end position="854"/>
    </location>
</feature>
<dbReference type="InterPro" id="IPR013761">
    <property type="entry name" value="SAM/pointed_sf"/>
</dbReference>
<dbReference type="PANTHER" id="PTHR43394:SF1">
    <property type="entry name" value="ATP-BINDING CASSETTE SUB-FAMILY B MEMBER 10, MITOCHONDRIAL"/>
    <property type="match status" value="1"/>
</dbReference>
<dbReference type="InterPro" id="IPR003439">
    <property type="entry name" value="ABC_transporter-like_ATP-bd"/>
</dbReference>
<evidence type="ECO:0000256" key="19">
    <source>
        <dbReference type="ARBA" id="ARBA00075187"/>
    </source>
</evidence>
<dbReference type="PROSITE" id="PS50893">
    <property type="entry name" value="ABC_TRANSPORTER_2"/>
    <property type="match status" value="1"/>
</dbReference>
<feature type="domain" description="SAM" evidence="23">
    <location>
        <begin position="85"/>
        <end position="151"/>
    </location>
</feature>
<evidence type="ECO:0000259" key="25">
    <source>
        <dbReference type="PROSITE" id="PS50929"/>
    </source>
</evidence>
<dbReference type="AlphaFoldDB" id="A0A7R9J2W5"/>
<feature type="transmembrane region" description="Helical" evidence="22">
    <location>
        <begin position="582"/>
        <end position="605"/>
    </location>
</feature>
<feature type="compositionally biased region" description="Acidic residues" evidence="21">
    <location>
        <begin position="195"/>
        <end position="205"/>
    </location>
</feature>
<dbReference type="Pfam" id="PF00664">
    <property type="entry name" value="ABC_membrane"/>
    <property type="match status" value="1"/>
</dbReference>
<keyword evidence="8" id="KW-0067">ATP-binding</keyword>
<comment type="function">
    <text evidence="17">ATP-dependent transporter located in the mitochondrial inner membrane that catalyzes the export of biliverdin from the mitochondrial matrix, and plays a crucial role in hemoglobin synthesis and antioxidative stress. Participates in the early step of the heme biosynthetic process during insertion of iron into protoporphyrin IX (PPIX). Involved in the stabilization of the iron transporter mitoferrin-1/SLC25A37. In addition may be involved in mitochondrial unfolded protein response (UPRmt) signaling pathway, although ABCB10 probably does not participate in peptide export from mitochondria.</text>
</comment>
<dbReference type="EMBL" id="OE180336">
    <property type="protein sequence ID" value="CAD7571087.1"/>
    <property type="molecule type" value="Genomic_DNA"/>
</dbReference>
<proteinExistence type="inferred from homology"/>
<dbReference type="InterPro" id="IPR001660">
    <property type="entry name" value="SAM"/>
</dbReference>
<keyword evidence="7" id="KW-0999">Mitochondrion inner membrane</keyword>
<organism evidence="26">
    <name type="scientific">Timema californicum</name>
    <name type="common">California timema</name>
    <name type="synonym">Walking stick</name>
    <dbReference type="NCBI Taxonomy" id="61474"/>
    <lineage>
        <taxon>Eukaryota</taxon>
        <taxon>Metazoa</taxon>
        <taxon>Ecdysozoa</taxon>
        <taxon>Arthropoda</taxon>
        <taxon>Hexapoda</taxon>
        <taxon>Insecta</taxon>
        <taxon>Pterygota</taxon>
        <taxon>Neoptera</taxon>
        <taxon>Polyneoptera</taxon>
        <taxon>Phasmatodea</taxon>
        <taxon>Timematodea</taxon>
        <taxon>Timematoidea</taxon>
        <taxon>Timematidae</taxon>
        <taxon>Timema</taxon>
    </lineage>
</organism>
<dbReference type="PANTHER" id="PTHR43394">
    <property type="entry name" value="ATP-DEPENDENT PERMEASE MDL1, MITOCHONDRIAL"/>
    <property type="match status" value="1"/>
</dbReference>
<dbReference type="PROSITE" id="PS00211">
    <property type="entry name" value="ABC_TRANSPORTER_1"/>
    <property type="match status" value="1"/>
</dbReference>
<sequence length="1190" mass="130198">MACDTFVLDPTSDYNETVSDARDFMKHVKLFASGFPRKFLKNLLDLFSSSTSNVHLFRPPTPLSFFVEELRYLGASKHNCRVVALQSWLKFFQDAGIPPAVAARYACTFAEHRLQSSMLMDLTKEDLQDLNITLKGDMIAILKHAKTVHEQNMQEMVMGMSSPSIQKVRPVKAPTSSLAVSTPRSRIVEKVKEDSDSDSNSDYEEPLPRVEKSPVPGQVKKTVFDRLGDGHNVISSTTEIKSPKFTITMQGSSIVKTNTTSEKASSVFSRLGGKTQVSSSVTSSLDLKTSELPHNPELKSSLPYAAAVSTMRADEESSPKARVSDTLVGRLGAPTQIINKPTPRIARIVKSSQPEEEMVMLIGKSKLVALNKKPVGRKNKATAGILANPVNEQKLSVKSRLGIGLHADVPSTSGNISQKKMLKKVPRRPVIPRNDFEDDLNDYDELVSIEDDDDYDHNVTSQTKSVRFGTVTKQIYKRETAIAPKKSLKTQIGSIAMRTGVFSRLDIVFTWLFPPLFPLTQLCVPAEFSEFATPLPSSNSQVNPLKPVVYYSTNSKTILGSRPALQGFPRSPAKDTPRRAQILNFTGVLLLSFIASLSPLTLGLASVTAGGAICLLLVSSTVTMAVPFCLGKVIDIIYTADAANTRDNLNKLSGVLLIIFLVGSLCNFGRVYLMSTSGQRITQQLRKTVFGSIVRQEVAFFDINKTGELVNRLSADTTLVSNSITQNVSDGLRSSIMAVAGISMMFYTSSQLAIVGLAIVPPVAGMAIVYGRYVRNITKSVQDSLADATQVAEEKIANIRTVKMFSQEERENQMYAEKIQKVLELLYREARASSLFYGLTGLSGNIIILTVLYYGGVMVSDQHITVGNLSAFLLYAAYIGVSIGGLSSFYSELNKGLGASTRLWELIDRTPAIPLRGGLVPSTEPRGHITFQNITFRYPARPDSVILKDFTLDIMPGSVTAVVGASGSGKSTLASLLLRLYDPENGEVMLDGTSIRQIQVDWLRKYVGVVSQEPVLFSSSIKDNILYGASDPSQVTTDQLIAVTKEANAYNFIVNTFSEGFNTKVGERGVMLSGGQKQRVAIARALIKNPRILLLDEATSALDAESEHLVQEALERIMKGRTVLTIAHRLSTIKNADQIAVLEHGQIVEIGTYTTLMSHPNGAFRKLVQHQMFQGDVPDHIMQMPAQSTS</sequence>
<keyword evidence="12 22" id="KW-1133">Transmembrane helix</keyword>
<keyword evidence="9" id="KW-0460">Magnesium</keyword>
<dbReference type="CDD" id="cd03249">
    <property type="entry name" value="ABC_MTABC3_MDL1_MDL2"/>
    <property type="match status" value="1"/>
</dbReference>
<keyword evidence="10" id="KW-0809">Transit peptide</keyword>
<evidence type="ECO:0000256" key="12">
    <source>
        <dbReference type="ARBA" id="ARBA00022989"/>
    </source>
</evidence>
<dbReference type="Gene3D" id="1.20.1560.10">
    <property type="entry name" value="ABC transporter type 1, transmembrane domain"/>
    <property type="match status" value="1"/>
</dbReference>
<dbReference type="Gene3D" id="3.40.50.300">
    <property type="entry name" value="P-loop containing nucleotide triphosphate hydrolases"/>
    <property type="match status" value="1"/>
</dbReference>
<feature type="transmembrane region" description="Helical" evidence="22">
    <location>
        <begin position="752"/>
        <end position="773"/>
    </location>
</feature>
<dbReference type="SUPFAM" id="SSF90123">
    <property type="entry name" value="ABC transporter transmembrane region"/>
    <property type="match status" value="1"/>
</dbReference>
<dbReference type="SUPFAM" id="SSF52540">
    <property type="entry name" value="P-loop containing nucleoside triphosphate hydrolases"/>
    <property type="match status" value="1"/>
</dbReference>
<dbReference type="GO" id="GO:0005743">
    <property type="term" value="C:mitochondrial inner membrane"/>
    <property type="evidence" value="ECO:0007669"/>
    <property type="project" value="UniProtKB-SubCell"/>
</dbReference>
<evidence type="ECO:0000256" key="9">
    <source>
        <dbReference type="ARBA" id="ARBA00022842"/>
    </source>
</evidence>
<dbReference type="PROSITE" id="PS50929">
    <property type="entry name" value="ABC_TM1F"/>
    <property type="match status" value="1"/>
</dbReference>
<comment type="catalytic activity">
    <reaction evidence="16">
        <text>biliverdin IXalpha(in) + ATP + H2O = biliverdin IXalpha(out) + ADP + phosphate + H(+)</text>
        <dbReference type="Rhea" id="RHEA:82359"/>
        <dbReference type="ChEBI" id="CHEBI:15377"/>
        <dbReference type="ChEBI" id="CHEBI:15378"/>
        <dbReference type="ChEBI" id="CHEBI:30616"/>
        <dbReference type="ChEBI" id="CHEBI:43474"/>
        <dbReference type="ChEBI" id="CHEBI:57991"/>
        <dbReference type="ChEBI" id="CHEBI:456216"/>
    </reaction>
    <physiologicalReaction direction="left-to-right" evidence="16">
        <dbReference type="Rhea" id="RHEA:82360"/>
    </physiologicalReaction>
</comment>
<dbReference type="InterPro" id="IPR003593">
    <property type="entry name" value="AAA+_ATPase"/>
</dbReference>
<keyword evidence="6" id="KW-0547">Nucleotide-binding</keyword>
<gene>
    <name evidence="26" type="ORF">TCMB3V08_LOCUS3772</name>
</gene>
<comment type="similarity">
    <text evidence="2">Belongs to the ABC transporter superfamily. ABCB family. Mitochondrial peptide exporter (TC 3.A.1.212) subfamily.</text>
</comment>
<dbReference type="FunFam" id="3.40.50.300:FF:000403">
    <property type="entry name" value="ATP-binding cassette sub-family B member 8, mitochondrial"/>
    <property type="match status" value="1"/>
</dbReference>
<dbReference type="InterPro" id="IPR017871">
    <property type="entry name" value="ABC_transporter-like_CS"/>
</dbReference>
<feature type="region of interest" description="Disordered" evidence="21">
    <location>
        <begin position="171"/>
        <end position="214"/>
    </location>
</feature>
<feature type="compositionally biased region" description="Polar residues" evidence="21">
    <location>
        <begin position="174"/>
        <end position="184"/>
    </location>
</feature>
<keyword evidence="15 22" id="KW-0472">Membrane</keyword>
<evidence type="ECO:0000259" key="23">
    <source>
        <dbReference type="PROSITE" id="PS50105"/>
    </source>
</evidence>
<dbReference type="PROSITE" id="PS50105">
    <property type="entry name" value="SAM_DOMAIN"/>
    <property type="match status" value="1"/>
</dbReference>
<feature type="transmembrane region" description="Helical" evidence="22">
    <location>
        <begin position="654"/>
        <end position="673"/>
    </location>
</feature>